<dbReference type="Gene3D" id="6.10.140.2220">
    <property type="match status" value="1"/>
</dbReference>
<dbReference type="AlphaFoldDB" id="A0A8H5ATF7"/>
<reference evidence="6 7" key="1">
    <citation type="journal article" date="2020" name="ISME J.">
        <title>Uncovering the hidden diversity of litter-decomposition mechanisms in mushroom-forming fungi.</title>
        <authorList>
            <person name="Floudas D."/>
            <person name="Bentzer J."/>
            <person name="Ahren D."/>
            <person name="Johansson T."/>
            <person name="Persson P."/>
            <person name="Tunlid A."/>
        </authorList>
    </citation>
    <scope>NUCLEOTIDE SEQUENCE [LARGE SCALE GENOMIC DNA]</scope>
    <source>
        <strain evidence="6 7">CBS 101986</strain>
    </source>
</reference>
<keyword evidence="1" id="KW-0479">Metal-binding</keyword>
<dbReference type="OrthoDB" id="432970at2759"/>
<proteinExistence type="predicted"/>
<evidence type="ECO:0000256" key="4">
    <source>
        <dbReference type="PROSITE-ProRule" id="PRU00134"/>
    </source>
</evidence>
<evidence type="ECO:0000259" key="5">
    <source>
        <dbReference type="PROSITE" id="PS50865"/>
    </source>
</evidence>
<keyword evidence="2 4" id="KW-0863">Zinc-finger</keyword>
<feature type="domain" description="MYND-type" evidence="5">
    <location>
        <begin position="18"/>
        <end position="59"/>
    </location>
</feature>
<gene>
    <name evidence="6" type="ORF">D9619_007744</name>
</gene>
<organism evidence="6 7">
    <name type="scientific">Psilocybe cf. subviscida</name>
    <dbReference type="NCBI Taxonomy" id="2480587"/>
    <lineage>
        <taxon>Eukaryota</taxon>
        <taxon>Fungi</taxon>
        <taxon>Dikarya</taxon>
        <taxon>Basidiomycota</taxon>
        <taxon>Agaricomycotina</taxon>
        <taxon>Agaricomycetes</taxon>
        <taxon>Agaricomycetidae</taxon>
        <taxon>Agaricales</taxon>
        <taxon>Agaricineae</taxon>
        <taxon>Strophariaceae</taxon>
        <taxon>Psilocybe</taxon>
    </lineage>
</organism>
<evidence type="ECO:0000313" key="6">
    <source>
        <dbReference type="EMBL" id="KAF5310584.1"/>
    </source>
</evidence>
<sequence>MPIPAQGLTPWSRRLKQCQSCLKSETDERPMLSCSGCKKGYYCSRQCQKADWRTHKPVCEFTKRNRQEMEEDIRHAVVTASGIDRMTVDAISRKWVQQFRSVLNPVTFAALDLRHHPERRFTHVLAITLRPTFTTDSIPQHDLEIRKAFAFDNADVIRWEDSLLTGELFIGLEASQGKIESLRSKCPESIGGCAVVYVLDCSTVRVVPAVFEALPHAECFNKLMQPDWRTVLQRQVGKGEPF</sequence>
<protein>
    <recommendedName>
        <fullName evidence="5">MYND-type domain-containing protein</fullName>
    </recommendedName>
</protein>
<dbReference type="SUPFAM" id="SSF144232">
    <property type="entry name" value="HIT/MYND zinc finger-like"/>
    <property type="match status" value="1"/>
</dbReference>
<name>A0A8H5ATF7_9AGAR</name>
<keyword evidence="7" id="KW-1185">Reference proteome</keyword>
<dbReference type="PROSITE" id="PS01360">
    <property type="entry name" value="ZF_MYND_1"/>
    <property type="match status" value="1"/>
</dbReference>
<accession>A0A8H5ATF7</accession>
<comment type="caution">
    <text evidence="6">The sequence shown here is derived from an EMBL/GenBank/DDBJ whole genome shotgun (WGS) entry which is preliminary data.</text>
</comment>
<dbReference type="EMBL" id="JAACJJ010000057">
    <property type="protein sequence ID" value="KAF5310584.1"/>
    <property type="molecule type" value="Genomic_DNA"/>
</dbReference>
<evidence type="ECO:0000256" key="1">
    <source>
        <dbReference type="ARBA" id="ARBA00022723"/>
    </source>
</evidence>
<dbReference type="PROSITE" id="PS50865">
    <property type="entry name" value="ZF_MYND_2"/>
    <property type="match status" value="1"/>
</dbReference>
<dbReference type="GO" id="GO:0008270">
    <property type="term" value="F:zinc ion binding"/>
    <property type="evidence" value="ECO:0007669"/>
    <property type="project" value="UniProtKB-KW"/>
</dbReference>
<evidence type="ECO:0000256" key="3">
    <source>
        <dbReference type="ARBA" id="ARBA00022833"/>
    </source>
</evidence>
<dbReference type="Pfam" id="PF01753">
    <property type="entry name" value="zf-MYND"/>
    <property type="match status" value="1"/>
</dbReference>
<keyword evidence="3" id="KW-0862">Zinc</keyword>
<evidence type="ECO:0000256" key="2">
    <source>
        <dbReference type="ARBA" id="ARBA00022771"/>
    </source>
</evidence>
<dbReference type="InterPro" id="IPR002893">
    <property type="entry name" value="Znf_MYND"/>
</dbReference>
<dbReference type="Proteomes" id="UP000567179">
    <property type="component" value="Unassembled WGS sequence"/>
</dbReference>
<evidence type="ECO:0000313" key="7">
    <source>
        <dbReference type="Proteomes" id="UP000567179"/>
    </source>
</evidence>